<keyword evidence="5 9" id="KW-0158">Chromosome</keyword>
<evidence type="ECO:0000256" key="4">
    <source>
        <dbReference type="ARBA" id="ARBA00011538"/>
    </source>
</evidence>
<comment type="subcellular location">
    <subcellularLocation>
        <location evidence="2">Chromosome</location>
    </subcellularLocation>
    <subcellularLocation>
        <location evidence="1">Nucleus</location>
    </subcellularLocation>
</comment>
<proteinExistence type="inferred from homology"/>
<dbReference type="PRINTS" id="PR00623">
    <property type="entry name" value="HISTONEH4"/>
</dbReference>
<dbReference type="PANTHER" id="PTHR10484">
    <property type="entry name" value="HISTONE H4"/>
    <property type="match status" value="1"/>
</dbReference>
<evidence type="ECO:0000256" key="6">
    <source>
        <dbReference type="ARBA" id="ARBA00023125"/>
    </source>
</evidence>
<dbReference type="InterPro" id="IPR001951">
    <property type="entry name" value="Histone_H4"/>
</dbReference>
<dbReference type="AlphaFoldDB" id="A0A835Z0W3"/>
<keyword evidence="8 9" id="KW-0544">Nucleosome core</keyword>
<protein>
    <recommendedName>
        <fullName evidence="9">Histone H4</fullName>
    </recommendedName>
</protein>
<keyword evidence="7 9" id="KW-0539">Nucleus</keyword>
<dbReference type="SUPFAM" id="SSF47113">
    <property type="entry name" value="Histone-fold"/>
    <property type="match status" value="1"/>
</dbReference>
<evidence type="ECO:0000256" key="9">
    <source>
        <dbReference type="RuleBase" id="RU000528"/>
    </source>
</evidence>
<dbReference type="GO" id="GO:0030527">
    <property type="term" value="F:structural constituent of chromatin"/>
    <property type="evidence" value="ECO:0007669"/>
    <property type="project" value="InterPro"/>
</dbReference>
<name>A0A835Z0W3_9STRA</name>
<sequence>MPPDADADVLDTVQGVTKSAIRRLCRRGGVKRISGLMYEEVRGVVTLFLKDVLHDTVLYTENARRKTVSALDVVYALKRRGHHLYGF</sequence>
<organism evidence="10 11">
    <name type="scientific">Tribonema minus</name>
    <dbReference type="NCBI Taxonomy" id="303371"/>
    <lineage>
        <taxon>Eukaryota</taxon>
        <taxon>Sar</taxon>
        <taxon>Stramenopiles</taxon>
        <taxon>Ochrophyta</taxon>
        <taxon>PX clade</taxon>
        <taxon>Xanthophyceae</taxon>
        <taxon>Tribonematales</taxon>
        <taxon>Tribonemataceae</taxon>
        <taxon>Tribonema</taxon>
    </lineage>
</organism>
<dbReference type="GO" id="GO:0005634">
    <property type="term" value="C:nucleus"/>
    <property type="evidence" value="ECO:0007669"/>
    <property type="project" value="UniProtKB-SubCell"/>
</dbReference>
<comment type="caution">
    <text evidence="10">The sequence shown here is derived from an EMBL/GenBank/DDBJ whole genome shotgun (WGS) entry which is preliminary data.</text>
</comment>
<dbReference type="GO" id="GO:0003677">
    <property type="term" value="F:DNA binding"/>
    <property type="evidence" value="ECO:0007669"/>
    <property type="project" value="UniProtKB-KW"/>
</dbReference>
<dbReference type="Gene3D" id="1.10.20.10">
    <property type="entry name" value="Histone, subunit A"/>
    <property type="match status" value="1"/>
</dbReference>
<comment type="function">
    <text evidence="9">Core component of nucleosome. Nucleosomes wrap and compact DNA into chromatin, limiting DNA accessibility to the cellular machineries which require DNA as a template. Histones thereby play a central role in transcription regulation, DNA repair, DNA replication and chromosomal stability. DNA accessibility is regulated via a complex set of post-translational modifications of histones, also called histone code, and nucleosome remodeling.</text>
</comment>
<evidence type="ECO:0000313" key="10">
    <source>
        <dbReference type="EMBL" id="KAG5182990.1"/>
    </source>
</evidence>
<dbReference type="CDD" id="cd22912">
    <property type="entry name" value="HFD_H4"/>
    <property type="match status" value="1"/>
</dbReference>
<evidence type="ECO:0000256" key="2">
    <source>
        <dbReference type="ARBA" id="ARBA00004286"/>
    </source>
</evidence>
<evidence type="ECO:0000313" key="11">
    <source>
        <dbReference type="Proteomes" id="UP000664859"/>
    </source>
</evidence>
<evidence type="ECO:0000256" key="3">
    <source>
        <dbReference type="ARBA" id="ARBA00006564"/>
    </source>
</evidence>
<dbReference type="Proteomes" id="UP000664859">
    <property type="component" value="Unassembled WGS sequence"/>
</dbReference>
<evidence type="ECO:0000256" key="5">
    <source>
        <dbReference type="ARBA" id="ARBA00022454"/>
    </source>
</evidence>
<evidence type="ECO:0000256" key="1">
    <source>
        <dbReference type="ARBA" id="ARBA00004123"/>
    </source>
</evidence>
<dbReference type="SMART" id="SM00417">
    <property type="entry name" value="H4"/>
    <property type="match status" value="1"/>
</dbReference>
<keyword evidence="11" id="KW-1185">Reference proteome</keyword>
<comment type="subunit">
    <text evidence="4 9">The nucleosome is a histone octamer containing two molecules each of H2A, H2B, H3 and H4 assembled in one H3-H4 heterotetramer and two H2A-H2B heterodimers. The octamer wraps approximately 147 bp of DNA.</text>
</comment>
<accession>A0A835Z0W3</accession>
<comment type="similarity">
    <text evidence="3 9">Belongs to the histone H4 family.</text>
</comment>
<gene>
    <name evidence="10" type="ORF">JKP88DRAFT_157658</name>
</gene>
<reference evidence="10" key="1">
    <citation type="submission" date="2021-02" db="EMBL/GenBank/DDBJ databases">
        <title>First Annotated Genome of the Yellow-green Alga Tribonema minus.</title>
        <authorList>
            <person name="Mahan K.M."/>
        </authorList>
    </citation>
    <scope>NUCLEOTIDE SEQUENCE</scope>
    <source>
        <strain evidence="10">UTEX B ZZ1240</strain>
    </source>
</reference>
<dbReference type="GO" id="GO:0046982">
    <property type="term" value="F:protein heterodimerization activity"/>
    <property type="evidence" value="ECO:0007669"/>
    <property type="project" value="InterPro"/>
</dbReference>
<dbReference type="EMBL" id="JAFCMP010000223">
    <property type="protein sequence ID" value="KAG5182990.1"/>
    <property type="molecule type" value="Genomic_DNA"/>
</dbReference>
<dbReference type="InterPro" id="IPR009072">
    <property type="entry name" value="Histone-fold"/>
</dbReference>
<feature type="non-terminal residue" evidence="10">
    <location>
        <position position="87"/>
    </location>
</feature>
<dbReference type="OrthoDB" id="115400at2759"/>
<dbReference type="GO" id="GO:0000786">
    <property type="term" value="C:nucleosome"/>
    <property type="evidence" value="ECO:0007669"/>
    <property type="project" value="UniProtKB-KW"/>
</dbReference>
<evidence type="ECO:0000256" key="8">
    <source>
        <dbReference type="ARBA" id="ARBA00023269"/>
    </source>
</evidence>
<keyword evidence="6 9" id="KW-0238">DNA-binding</keyword>
<evidence type="ECO:0000256" key="7">
    <source>
        <dbReference type="ARBA" id="ARBA00023242"/>
    </source>
</evidence>